<feature type="domain" description="BioF2-like acetyltransferase" evidence="2">
    <location>
        <begin position="190"/>
        <end position="313"/>
    </location>
</feature>
<dbReference type="Gene3D" id="3.40.630.30">
    <property type="match status" value="1"/>
</dbReference>
<keyword evidence="4" id="KW-1185">Reference proteome</keyword>
<feature type="region of interest" description="Disordered" evidence="1">
    <location>
        <begin position="1"/>
        <end position="43"/>
    </location>
</feature>
<dbReference type="InterPro" id="IPR016181">
    <property type="entry name" value="Acyl_CoA_acyltransferase"/>
</dbReference>
<evidence type="ECO:0000313" key="4">
    <source>
        <dbReference type="Proteomes" id="UP000469385"/>
    </source>
</evidence>
<evidence type="ECO:0000313" key="3">
    <source>
        <dbReference type="EMBL" id="MVQ31347.1"/>
    </source>
</evidence>
<protein>
    <submittedName>
        <fullName evidence="3">GNAT family N-acetyltransferase</fullName>
    </submittedName>
</protein>
<evidence type="ECO:0000256" key="1">
    <source>
        <dbReference type="SAM" id="MobiDB-lite"/>
    </source>
</evidence>
<dbReference type="AlphaFoldDB" id="A0A6N8IWY8"/>
<organism evidence="3 4">
    <name type="scientific">Ramlibacter pinisoli</name>
    <dbReference type="NCBI Taxonomy" id="2682844"/>
    <lineage>
        <taxon>Bacteria</taxon>
        <taxon>Pseudomonadati</taxon>
        <taxon>Pseudomonadota</taxon>
        <taxon>Betaproteobacteria</taxon>
        <taxon>Burkholderiales</taxon>
        <taxon>Comamonadaceae</taxon>
        <taxon>Ramlibacter</taxon>
    </lineage>
</organism>
<proteinExistence type="predicted"/>
<reference evidence="3 4" key="1">
    <citation type="submission" date="2019-12" db="EMBL/GenBank/DDBJ databases">
        <authorList>
            <person name="Huq M.A."/>
        </authorList>
    </citation>
    <scope>NUCLEOTIDE SEQUENCE [LARGE SCALE GENOMIC DNA]</scope>
    <source>
        <strain evidence="3 4">MAH-25</strain>
    </source>
</reference>
<dbReference type="InterPro" id="IPR038740">
    <property type="entry name" value="BioF2-like_GNAT_dom"/>
</dbReference>
<dbReference type="GO" id="GO:0016740">
    <property type="term" value="F:transferase activity"/>
    <property type="evidence" value="ECO:0007669"/>
    <property type="project" value="UniProtKB-KW"/>
</dbReference>
<feature type="compositionally biased region" description="Low complexity" evidence="1">
    <location>
        <begin position="1"/>
        <end position="23"/>
    </location>
</feature>
<comment type="caution">
    <text evidence="3">The sequence shown here is derived from an EMBL/GenBank/DDBJ whole genome shotgun (WGS) entry which is preliminary data.</text>
</comment>
<dbReference type="Pfam" id="PF13480">
    <property type="entry name" value="Acetyltransf_6"/>
    <property type="match status" value="1"/>
</dbReference>
<keyword evidence="3" id="KW-0808">Transferase</keyword>
<dbReference type="Proteomes" id="UP000469385">
    <property type="component" value="Unassembled WGS sequence"/>
</dbReference>
<sequence length="367" mass="40225">MWVQPGSSSQATAPPAQRPAAAPRVDHPTRPAPPHQPVVPVAPPATAARPVAPLAPLAPPTIFHEPWWLERATGGAVEMAEVRSGGRLVAWMPYRVSRRRGFRVSVQPHLTHLLGPVIDPGTGSGNNQWLHRIDAMEELAGRLPDLALFSQTCHPGLRDVLGFQARGFSASVQYSAEIAPAAQDQLWRAMRDKTRNVIRKGEKSWRTTELDDPGQFHRLYADNLRHAGQRSYFDLGCVEPLVEAAQRRGQACIRAAIDERGVIGAAVLVVRDASRAWYLMSTRHPGIADNGAVSLLVWRSIQDASRRGLVFDFDGISSEGTARFYAGFGATMCPRFSVTRVSPGYQLATSALAWMRGRSTRNPFTAH</sequence>
<dbReference type="EMBL" id="WSEL01000009">
    <property type="protein sequence ID" value="MVQ31347.1"/>
    <property type="molecule type" value="Genomic_DNA"/>
</dbReference>
<gene>
    <name evidence="3" type="ORF">GON04_17960</name>
</gene>
<accession>A0A6N8IWY8</accession>
<dbReference type="SUPFAM" id="SSF55729">
    <property type="entry name" value="Acyl-CoA N-acyltransferases (Nat)"/>
    <property type="match status" value="1"/>
</dbReference>
<evidence type="ECO:0000259" key="2">
    <source>
        <dbReference type="Pfam" id="PF13480"/>
    </source>
</evidence>
<feature type="compositionally biased region" description="Pro residues" evidence="1">
    <location>
        <begin position="30"/>
        <end position="43"/>
    </location>
</feature>
<name>A0A6N8IWY8_9BURK</name>